<dbReference type="SUPFAM" id="SSF52540">
    <property type="entry name" value="P-loop containing nucleoside triphosphate hydrolases"/>
    <property type="match status" value="1"/>
</dbReference>
<feature type="transmembrane region" description="Helical" evidence="1">
    <location>
        <begin position="201"/>
        <end position="219"/>
    </location>
</feature>
<dbReference type="InterPro" id="IPR027417">
    <property type="entry name" value="P-loop_NTPase"/>
</dbReference>
<keyword evidence="1" id="KW-1133">Transmembrane helix</keyword>
<reference evidence="2 3" key="1">
    <citation type="submission" date="2021-03" db="EMBL/GenBank/DDBJ databases">
        <title>Genomic Encyclopedia of Type Strains, Phase IV (KMG-IV): sequencing the most valuable type-strain genomes for metagenomic binning, comparative biology and taxonomic classification.</title>
        <authorList>
            <person name="Goeker M."/>
        </authorList>
    </citation>
    <scope>NUCLEOTIDE SEQUENCE [LARGE SCALE GENOMIC DNA]</scope>
    <source>
        <strain evidence="2 3">DSM 15596</strain>
    </source>
</reference>
<keyword evidence="3" id="KW-1185">Reference proteome</keyword>
<dbReference type="Proteomes" id="UP000706926">
    <property type="component" value="Unassembled WGS sequence"/>
</dbReference>
<dbReference type="CDD" id="cd01127">
    <property type="entry name" value="TrwB_TraG_TraD_VirD4"/>
    <property type="match status" value="1"/>
</dbReference>
<comment type="caution">
    <text evidence="2">The sequence shown here is derived from an EMBL/GenBank/DDBJ whole genome shotgun (WGS) entry which is preliminary data.</text>
</comment>
<sequence length="233" mass="26323">MLVHLSTAMRQPLNIEWVDDTPRCLLIFALIYGLCAGVYLATPRNYRRREEHGSARWGRAKTVNAKYRDRRTEQNKILTQRVKIGLDGRKHRRNLNVLVVGGSGAGKTRFYAKPNVMQASTSYVVLDPKGEILRDTGHLLKAKGYDIKVLDLIHPHRSHGYNPFVYLQDDKDVLKLVTDSYPHFPTVSPINPRIVGSSSTIIIFIFIPYASISLILLYLNSANTTATSTVTKM</sequence>
<proteinExistence type="predicted"/>
<dbReference type="Pfam" id="PF02534">
    <property type="entry name" value="T4SS-DNA_transf"/>
    <property type="match status" value="1"/>
</dbReference>
<keyword evidence="1" id="KW-0812">Transmembrane</keyword>
<dbReference type="EMBL" id="JAGGKI010000017">
    <property type="protein sequence ID" value="MBP1895850.1"/>
    <property type="molecule type" value="Genomic_DNA"/>
</dbReference>
<evidence type="ECO:0000313" key="2">
    <source>
        <dbReference type="EMBL" id="MBP1895850.1"/>
    </source>
</evidence>
<accession>A0ABS4FI16</accession>
<dbReference type="RefSeq" id="WP_244152735.1">
    <property type="nucleotide sequence ID" value="NZ_BOSA01000006.1"/>
</dbReference>
<evidence type="ECO:0000313" key="3">
    <source>
        <dbReference type="Proteomes" id="UP000706926"/>
    </source>
</evidence>
<protein>
    <submittedName>
        <fullName evidence="2">Type IV secretion system protein VirD4</fullName>
    </submittedName>
</protein>
<name>A0ABS4FI16_9BACL</name>
<keyword evidence="1" id="KW-0472">Membrane</keyword>
<organism evidence="2 3">
    <name type="scientific">Paenibacillus lactis</name>
    <dbReference type="NCBI Taxonomy" id="228574"/>
    <lineage>
        <taxon>Bacteria</taxon>
        <taxon>Bacillati</taxon>
        <taxon>Bacillota</taxon>
        <taxon>Bacilli</taxon>
        <taxon>Bacillales</taxon>
        <taxon>Paenibacillaceae</taxon>
        <taxon>Paenibacillus</taxon>
    </lineage>
</organism>
<feature type="transmembrane region" description="Helical" evidence="1">
    <location>
        <begin position="25"/>
        <end position="42"/>
    </location>
</feature>
<gene>
    <name evidence="2" type="ORF">J2Z18_004960</name>
</gene>
<evidence type="ECO:0000256" key="1">
    <source>
        <dbReference type="SAM" id="Phobius"/>
    </source>
</evidence>
<dbReference type="InterPro" id="IPR003688">
    <property type="entry name" value="TraG/VirD4"/>
</dbReference>
<dbReference type="GeneID" id="95406844"/>